<comment type="caution">
    <text evidence="2">The sequence shown here is derived from an EMBL/GenBank/DDBJ whole genome shotgun (WGS) entry which is preliminary data.</text>
</comment>
<protein>
    <submittedName>
        <fullName evidence="2">Uncharacterized protein</fullName>
    </submittedName>
</protein>
<dbReference type="Proteomes" id="UP001488805">
    <property type="component" value="Unassembled WGS sequence"/>
</dbReference>
<organism evidence="2 3">
    <name type="scientific">Zoarces viviparus</name>
    <name type="common">Viviparous eelpout</name>
    <name type="synonym">Blennius viviparus</name>
    <dbReference type="NCBI Taxonomy" id="48416"/>
    <lineage>
        <taxon>Eukaryota</taxon>
        <taxon>Metazoa</taxon>
        <taxon>Chordata</taxon>
        <taxon>Craniata</taxon>
        <taxon>Vertebrata</taxon>
        <taxon>Euteleostomi</taxon>
        <taxon>Actinopterygii</taxon>
        <taxon>Neopterygii</taxon>
        <taxon>Teleostei</taxon>
        <taxon>Neoteleostei</taxon>
        <taxon>Acanthomorphata</taxon>
        <taxon>Eupercaria</taxon>
        <taxon>Perciformes</taxon>
        <taxon>Cottioidei</taxon>
        <taxon>Zoarcales</taxon>
        <taxon>Zoarcidae</taxon>
        <taxon>Zoarcinae</taxon>
        <taxon>Zoarces</taxon>
    </lineage>
</organism>
<evidence type="ECO:0000313" key="2">
    <source>
        <dbReference type="EMBL" id="KAK9528480.1"/>
    </source>
</evidence>
<proteinExistence type="predicted"/>
<reference evidence="2 3" key="1">
    <citation type="journal article" date="2024" name="Genome Biol. Evol.">
        <title>Chromosome-level genome assembly of the viviparous eelpout Zoarces viviparus.</title>
        <authorList>
            <person name="Fuhrmann N."/>
            <person name="Brasseur M.V."/>
            <person name="Bakowski C.E."/>
            <person name="Podsiadlowski L."/>
            <person name="Prost S."/>
            <person name="Krehenwinkel H."/>
            <person name="Mayer C."/>
        </authorList>
    </citation>
    <scope>NUCLEOTIDE SEQUENCE [LARGE SCALE GENOMIC DNA]</scope>
    <source>
        <strain evidence="2">NO-MEL_2022_Ind0_liver</strain>
    </source>
</reference>
<evidence type="ECO:0000256" key="1">
    <source>
        <dbReference type="SAM" id="MobiDB-lite"/>
    </source>
</evidence>
<name>A0AAW1F2M2_ZOAVI</name>
<keyword evidence="3" id="KW-1185">Reference proteome</keyword>
<dbReference type="AlphaFoldDB" id="A0AAW1F2M2"/>
<feature type="region of interest" description="Disordered" evidence="1">
    <location>
        <begin position="13"/>
        <end position="65"/>
    </location>
</feature>
<accession>A0AAW1F2M2</accession>
<dbReference type="EMBL" id="JBCEZU010000111">
    <property type="protein sequence ID" value="KAK9528480.1"/>
    <property type="molecule type" value="Genomic_DNA"/>
</dbReference>
<feature type="compositionally biased region" description="Low complexity" evidence="1">
    <location>
        <begin position="42"/>
        <end position="52"/>
    </location>
</feature>
<gene>
    <name evidence="2" type="ORF">VZT92_012635</name>
</gene>
<sequence length="103" mass="11349">MMSITKVSVVNVTETEKKEASAEQLPATKTPKTTRSEIGCDLSLSSSNLTTSRQNDGSASYSVETGRGKLIDRRRRRSVCEHLYTPWSAPGQRIVLHITPCNP</sequence>
<evidence type="ECO:0000313" key="3">
    <source>
        <dbReference type="Proteomes" id="UP001488805"/>
    </source>
</evidence>
<feature type="compositionally biased region" description="Polar residues" evidence="1">
    <location>
        <begin position="53"/>
        <end position="63"/>
    </location>
</feature>